<name>A0A7J5ZE02_DISMA</name>
<accession>A0A7J5ZE02</accession>
<reference evidence="1 2" key="1">
    <citation type="submission" date="2020-03" db="EMBL/GenBank/DDBJ databases">
        <title>Dissostichus mawsoni Genome sequencing and assembly.</title>
        <authorList>
            <person name="Park H."/>
        </authorList>
    </citation>
    <scope>NUCLEOTIDE SEQUENCE [LARGE SCALE GENOMIC DNA]</scope>
    <source>
        <strain evidence="1">DM0001</strain>
        <tissue evidence="1">Muscle</tissue>
    </source>
</reference>
<evidence type="ECO:0000313" key="2">
    <source>
        <dbReference type="Proteomes" id="UP000518266"/>
    </source>
</evidence>
<gene>
    <name evidence="1" type="ORF">F7725_011779</name>
</gene>
<dbReference type="Proteomes" id="UP000518266">
    <property type="component" value="Unassembled WGS sequence"/>
</dbReference>
<sequence>MIPPPVRARCSQVPISVRVEALWIRKNRSHVARMCFLLRQGSWELLPRCIMNSHTRLCTHHEHVRALHSRHGHPAGDGLVEDPVEQRSVVWDTEEMPLGVADVVWPPSAHQCVQVGLIDLGADGDDEELDPGVRHLTSTLLQQGLGDGLRPAIGEQHQLPPAS</sequence>
<dbReference type="AlphaFoldDB" id="A0A7J5ZE02"/>
<comment type="caution">
    <text evidence="1">The sequence shown here is derived from an EMBL/GenBank/DDBJ whole genome shotgun (WGS) entry which is preliminary data.</text>
</comment>
<protein>
    <submittedName>
        <fullName evidence="1">Uncharacterized protein</fullName>
    </submittedName>
</protein>
<dbReference type="EMBL" id="JAAKFY010000004">
    <property type="protein sequence ID" value="KAF3858578.1"/>
    <property type="molecule type" value="Genomic_DNA"/>
</dbReference>
<evidence type="ECO:0000313" key="1">
    <source>
        <dbReference type="EMBL" id="KAF3858578.1"/>
    </source>
</evidence>
<organism evidence="1 2">
    <name type="scientific">Dissostichus mawsoni</name>
    <name type="common">Antarctic cod</name>
    <dbReference type="NCBI Taxonomy" id="36200"/>
    <lineage>
        <taxon>Eukaryota</taxon>
        <taxon>Metazoa</taxon>
        <taxon>Chordata</taxon>
        <taxon>Craniata</taxon>
        <taxon>Vertebrata</taxon>
        <taxon>Euteleostomi</taxon>
        <taxon>Actinopterygii</taxon>
        <taxon>Neopterygii</taxon>
        <taxon>Teleostei</taxon>
        <taxon>Neoteleostei</taxon>
        <taxon>Acanthomorphata</taxon>
        <taxon>Eupercaria</taxon>
        <taxon>Perciformes</taxon>
        <taxon>Notothenioidei</taxon>
        <taxon>Nototheniidae</taxon>
        <taxon>Dissostichus</taxon>
    </lineage>
</organism>
<proteinExistence type="predicted"/>
<dbReference type="OrthoDB" id="10576884at2759"/>
<keyword evidence="2" id="KW-1185">Reference proteome</keyword>